<name>X6NE53_RETFI</name>
<protein>
    <submittedName>
        <fullName evidence="2">Uncharacterized protein</fullName>
    </submittedName>
</protein>
<sequence>MEKQIRHSILQPVLLQIIVEYSLLEDCINLLCCLRRYSCLGATRVTIKADWFWRSLCIRECNALYEAQKVLMEGEQGDEKNLHMDYQRIFYLSKEAMKEEKEWMGHVSNLKNYYINPVLNYCGESSSSSISPTLPQQVPLLMEKCNTKRNNKFQIASHYQIVERFKSKVLAENTAAFKQAKGFHGTNNKIDNTDYFLYRLQKGYIDRSMVINSKAKELGNKNLPQNFLICANDIQDGDYILFHITMEDKKSIRNDHLIDFLKAYDFSQFFDQQSLKLLQNQAKKQNKQKNVSSDLNNPGAPISKKTAPPSLESVVPISVKPQQIERALQFMYCLQPQVNHIVPFSSQKEELPFALCYIHEIRKCIFPKDGSRSLFQGTTEENRYNNWIYMTGVNLNRNELFVDQYSLYHSQINKEKEWKDILVWKCLFQSVEVQIVRLQRDLAQSDSSDDSQTELEANKTARKRGRQPIPIGKTADFGTVMVIDEPNELVHENIIVFDFMVDLRHLNTHLTNDRSVTGIMHVIPETNFRWIKKKKKQLFIIFIDKMLCNIVHKVALPKYFTYSINTDQYNHSGLLMILKIIEVL</sequence>
<gene>
    <name evidence="2" type="ORF">RFI_12991</name>
</gene>
<dbReference type="AlphaFoldDB" id="X6NE53"/>
<proteinExistence type="predicted"/>
<dbReference type="Proteomes" id="UP000023152">
    <property type="component" value="Unassembled WGS sequence"/>
</dbReference>
<organism evidence="2 3">
    <name type="scientific">Reticulomyxa filosa</name>
    <dbReference type="NCBI Taxonomy" id="46433"/>
    <lineage>
        <taxon>Eukaryota</taxon>
        <taxon>Sar</taxon>
        <taxon>Rhizaria</taxon>
        <taxon>Retaria</taxon>
        <taxon>Foraminifera</taxon>
        <taxon>Monothalamids</taxon>
        <taxon>Reticulomyxidae</taxon>
        <taxon>Reticulomyxa</taxon>
    </lineage>
</organism>
<keyword evidence="3" id="KW-1185">Reference proteome</keyword>
<reference evidence="2 3" key="1">
    <citation type="journal article" date="2013" name="Curr. Biol.">
        <title>The Genome of the Foraminiferan Reticulomyxa filosa.</title>
        <authorList>
            <person name="Glockner G."/>
            <person name="Hulsmann N."/>
            <person name="Schleicher M."/>
            <person name="Noegel A.A."/>
            <person name="Eichinger L."/>
            <person name="Gallinger C."/>
            <person name="Pawlowski J."/>
            <person name="Sierra R."/>
            <person name="Euteneuer U."/>
            <person name="Pillet L."/>
            <person name="Moustafa A."/>
            <person name="Platzer M."/>
            <person name="Groth M."/>
            <person name="Szafranski K."/>
            <person name="Schliwa M."/>
        </authorList>
    </citation>
    <scope>NUCLEOTIDE SEQUENCE [LARGE SCALE GENOMIC DNA]</scope>
</reference>
<evidence type="ECO:0000313" key="2">
    <source>
        <dbReference type="EMBL" id="ETO24168.1"/>
    </source>
</evidence>
<evidence type="ECO:0000313" key="3">
    <source>
        <dbReference type="Proteomes" id="UP000023152"/>
    </source>
</evidence>
<feature type="region of interest" description="Disordered" evidence="1">
    <location>
        <begin position="447"/>
        <end position="469"/>
    </location>
</feature>
<dbReference type="EMBL" id="ASPP01009393">
    <property type="protein sequence ID" value="ETO24168.1"/>
    <property type="molecule type" value="Genomic_DNA"/>
</dbReference>
<accession>X6NE53</accession>
<feature type="compositionally biased region" description="Low complexity" evidence="1">
    <location>
        <begin position="281"/>
        <end position="293"/>
    </location>
</feature>
<feature type="region of interest" description="Disordered" evidence="1">
    <location>
        <begin position="281"/>
        <end position="308"/>
    </location>
</feature>
<evidence type="ECO:0000256" key="1">
    <source>
        <dbReference type="SAM" id="MobiDB-lite"/>
    </source>
</evidence>
<comment type="caution">
    <text evidence="2">The sequence shown here is derived from an EMBL/GenBank/DDBJ whole genome shotgun (WGS) entry which is preliminary data.</text>
</comment>